<comment type="caution">
    <text evidence="2">The sequence shown here is derived from an EMBL/GenBank/DDBJ whole genome shotgun (WGS) entry which is preliminary data.</text>
</comment>
<keyword evidence="3" id="KW-1185">Reference proteome</keyword>
<reference evidence="2" key="1">
    <citation type="submission" date="2022-10" db="EMBL/GenBank/DDBJ databases">
        <title>Tapping the CABI collections for fungal endophytes: first genome assemblies for Collariella, Neodidymelliopsis, Ascochyta clinopodiicola, Didymella pomorum, Didymosphaeria variabile, Neocosmospora piperis and Neocucurbitaria cava.</title>
        <authorList>
            <person name="Hill R."/>
        </authorList>
    </citation>
    <scope>NUCLEOTIDE SEQUENCE</scope>
    <source>
        <strain evidence="2">IMI 355091</strain>
    </source>
</reference>
<dbReference type="Proteomes" id="UP001140510">
    <property type="component" value="Unassembled WGS sequence"/>
</dbReference>
<dbReference type="EMBL" id="JAPEVA010000009">
    <property type="protein sequence ID" value="KAJ4410103.1"/>
    <property type="molecule type" value="Genomic_DNA"/>
</dbReference>
<evidence type="ECO:0000256" key="1">
    <source>
        <dbReference type="SAM" id="MobiDB-lite"/>
    </source>
</evidence>
<evidence type="ECO:0000313" key="2">
    <source>
        <dbReference type="EMBL" id="KAJ4410103.1"/>
    </source>
</evidence>
<feature type="compositionally biased region" description="Basic and acidic residues" evidence="1">
    <location>
        <begin position="137"/>
        <end position="146"/>
    </location>
</feature>
<accession>A0A9W8ZLJ2</accession>
<dbReference type="AlphaFoldDB" id="A0A9W8ZLJ2"/>
<name>A0A9W8ZLJ2_9PLEO</name>
<feature type="compositionally biased region" description="Basic and acidic residues" evidence="1">
    <location>
        <begin position="107"/>
        <end position="125"/>
    </location>
</feature>
<feature type="region of interest" description="Disordered" evidence="1">
    <location>
        <begin position="87"/>
        <end position="154"/>
    </location>
</feature>
<protein>
    <submittedName>
        <fullName evidence="2">Uncharacterized protein</fullName>
    </submittedName>
</protein>
<gene>
    <name evidence="2" type="ORF">N0V91_002112</name>
</gene>
<sequence length="184" mass="19464">MPPKKEAAAPNTTIEGYDVKETRILAAAFVSSLGAGKYDWPLFAKLTGFTEGSLKKFWPPVKNKAIEQTESFGTFLNGTGAVAAVPKATAAGGKKRKAADADADADTDPKTSADTTDGKAADGKTKKAPSKKRGKKVKAEEAGDEKVMDEENSAYSGDGLGEFVYKKNVVDWLESTDYGTTDEA</sequence>
<proteinExistence type="predicted"/>
<evidence type="ECO:0000313" key="3">
    <source>
        <dbReference type="Proteomes" id="UP001140510"/>
    </source>
</evidence>
<organism evidence="2 3">
    <name type="scientific">Didymella pomorum</name>
    <dbReference type="NCBI Taxonomy" id="749634"/>
    <lineage>
        <taxon>Eukaryota</taxon>
        <taxon>Fungi</taxon>
        <taxon>Dikarya</taxon>
        <taxon>Ascomycota</taxon>
        <taxon>Pezizomycotina</taxon>
        <taxon>Dothideomycetes</taxon>
        <taxon>Pleosporomycetidae</taxon>
        <taxon>Pleosporales</taxon>
        <taxon>Pleosporineae</taxon>
        <taxon>Didymellaceae</taxon>
        <taxon>Didymella</taxon>
    </lineage>
</organism>
<feature type="compositionally biased region" description="Basic residues" evidence="1">
    <location>
        <begin position="126"/>
        <end position="136"/>
    </location>
</feature>
<dbReference type="OrthoDB" id="3796455at2759"/>